<dbReference type="OrthoDB" id="7304885at2"/>
<feature type="compositionally biased region" description="Basic and acidic residues" evidence="1">
    <location>
        <begin position="39"/>
        <end position="50"/>
    </location>
</feature>
<dbReference type="KEGG" id="azz:DEW08_14095"/>
<name>A0A2S2CRQ6_9PROT</name>
<sequence>MSSIAALPPPSAAQPVSGVSKLRQMLASDAVAVTPIRRIPGEEERRRSSPELEAADEALKGSGRARLDETQGRTRGAGASAGGTAAGGPDGGAAVSGGPVPLTGLPNARFVAQSIHQEAMGTGLHIEPWSSAIAAYRKADAGPAGGPMLNSLAV</sequence>
<keyword evidence="3" id="KW-1185">Reference proteome</keyword>
<feature type="region of interest" description="Disordered" evidence="1">
    <location>
        <begin position="30"/>
        <end position="100"/>
    </location>
</feature>
<feature type="compositionally biased region" description="Gly residues" evidence="1">
    <location>
        <begin position="79"/>
        <end position="95"/>
    </location>
</feature>
<protein>
    <submittedName>
        <fullName evidence="2">Uncharacterized protein</fullName>
    </submittedName>
</protein>
<dbReference type="EMBL" id="CP029353">
    <property type="protein sequence ID" value="AWK87201.1"/>
    <property type="molecule type" value="Genomic_DNA"/>
</dbReference>
<dbReference type="Proteomes" id="UP000245629">
    <property type="component" value="Chromosome 2"/>
</dbReference>
<dbReference type="AlphaFoldDB" id="A0A2S2CRQ6"/>
<evidence type="ECO:0000313" key="3">
    <source>
        <dbReference type="Proteomes" id="UP000245629"/>
    </source>
</evidence>
<evidence type="ECO:0000313" key="2">
    <source>
        <dbReference type="EMBL" id="AWK87201.1"/>
    </source>
</evidence>
<accession>A0A2S2CRQ6</accession>
<organism evidence="2 3">
    <name type="scientific">Azospirillum thermophilum</name>
    <dbReference type="NCBI Taxonomy" id="2202148"/>
    <lineage>
        <taxon>Bacteria</taxon>
        <taxon>Pseudomonadati</taxon>
        <taxon>Pseudomonadota</taxon>
        <taxon>Alphaproteobacteria</taxon>
        <taxon>Rhodospirillales</taxon>
        <taxon>Azospirillaceae</taxon>
        <taxon>Azospirillum</taxon>
    </lineage>
</organism>
<gene>
    <name evidence="2" type="ORF">DEW08_14095</name>
</gene>
<reference evidence="3" key="1">
    <citation type="submission" date="2018-05" db="EMBL/GenBank/DDBJ databases">
        <title>Azospirillum thermophila sp. nov., a novel isolated from hot spring.</title>
        <authorList>
            <person name="Zhao Z."/>
        </authorList>
    </citation>
    <scope>NUCLEOTIDE SEQUENCE [LARGE SCALE GENOMIC DNA]</scope>
    <source>
        <strain evidence="3">CFH 70021</strain>
    </source>
</reference>
<dbReference type="RefSeq" id="WP_109328082.1">
    <property type="nucleotide sequence ID" value="NZ_CP029353.1"/>
</dbReference>
<evidence type="ECO:0000256" key="1">
    <source>
        <dbReference type="SAM" id="MobiDB-lite"/>
    </source>
</evidence>
<proteinExistence type="predicted"/>